<evidence type="ECO:0000313" key="3">
    <source>
        <dbReference type="Proteomes" id="UP001196565"/>
    </source>
</evidence>
<dbReference type="EC" id="2.4.-.-" evidence="2"/>
<evidence type="ECO:0000313" key="2">
    <source>
        <dbReference type="EMBL" id="MBW6396660.1"/>
    </source>
</evidence>
<keyword evidence="2" id="KW-0808">Transferase</keyword>
<dbReference type="PANTHER" id="PTHR12526:SF635">
    <property type="entry name" value="GLYCOSYL TRANSFERASE GROUP 1"/>
    <property type="match status" value="1"/>
</dbReference>
<comment type="caution">
    <text evidence="2">The sequence shown here is derived from an EMBL/GenBank/DDBJ whole genome shotgun (WGS) entry which is preliminary data.</text>
</comment>
<keyword evidence="2" id="KW-0328">Glycosyltransferase</keyword>
<evidence type="ECO:0000259" key="1">
    <source>
        <dbReference type="Pfam" id="PF13439"/>
    </source>
</evidence>
<gene>
    <name evidence="2" type="ORF">KPL78_02320</name>
</gene>
<dbReference type="Proteomes" id="UP001196565">
    <property type="component" value="Unassembled WGS sequence"/>
</dbReference>
<dbReference type="SUPFAM" id="SSF53756">
    <property type="entry name" value="UDP-Glycosyltransferase/glycogen phosphorylase"/>
    <property type="match status" value="1"/>
</dbReference>
<sequence>MNRAESSWSLLPASPEESRAPVCIVVHAHPDLSKGGGETAAYREFLALRAAGHEVSLVAAAEFGGPDHILPHAPGEFLFSTAGMAEDRLFWADIADRRELVRFLARQRARIFHFHHLWRIGLDLVAELMEARPDARFVITLHEMLAICAHHGQMIRTRGRELCRAAAPTRCSACFPEWQPRHFVLRRAAFLETLRRFEAVVYPSDFIRQRYRDWGLAPARDVVLENYLGDALADVPRRQAADPALAGHFAFFGQPTPFKGLDVLLRGFALAVAAAPGLTLSVFGCEREEVLGMFPTLAPALDQAGPALSFFGRYDQADVIHLMQGAGWVVVPSIWWENSPVVIQEAMRAGTPLIVSDIGGMAEKVRPGLDGLHFRRGSPPNLASVLRQAADPVRHATISASLNDSIARAEFLVGLERAFGLMPAEAE</sequence>
<dbReference type="EMBL" id="JAHYBZ010000001">
    <property type="protein sequence ID" value="MBW6396660.1"/>
    <property type="molecule type" value="Genomic_DNA"/>
</dbReference>
<dbReference type="Pfam" id="PF13692">
    <property type="entry name" value="Glyco_trans_1_4"/>
    <property type="match status" value="1"/>
</dbReference>
<dbReference type="RefSeq" id="WP_219761102.1">
    <property type="nucleotide sequence ID" value="NZ_JAHYBZ010000001.1"/>
</dbReference>
<organism evidence="2 3">
    <name type="scientific">Roseomonas alba</name>
    <dbReference type="NCBI Taxonomy" id="2846776"/>
    <lineage>
        <taxon>Bacteria</taxon>
        <taxon>Pseudomonadati</taxon>
        <taxon>Pseudomonadota</taxon>
        <taxon>Alphaproteobacteria</taxon>
        <taxon>Acetobacterales</taxon>
        <taxon>Roseomonadaceae</taxon>
        <taxon>Roseomonas</taxon>
    </lineage>
</organism>
<dbReference type="InterPro" id="IPR028098">
    <property type="entry name" value="Glyco_trans_4-like_N"/>
</dbReference>
<feature type="domain" description="Glycosyltransferase subfamily 4-like N-terminal" evidence="1">
    <location>
        <begin position="35"/>
        <end position="226"/>
    </location>
</feature>
<dbReference type="Pfam" id="PF13439">
    <property type="entry name" value="Glyco_transf_4"/>
    <property type="match status" value="1"/>
</dbReference>
<dbReference type="Gene3D" id="3.40.50.2000">
    <property type="entry name" value="Glycogen Phosphorylase B"/>
    <property type="match status" value="2"/>
</dbReference>
<dbReference type="PANTHER" id="PTHR12526">
    <property type="entry name" value="GLYCOSYLTRANSFERASE"/>
    <property type="match status" value="1"/>
</dbReference>
<dbReference type="GO" id="GO:0016757">
    <property type="term" value="F:glycosyltransferase activity"/>
    <property type="evidence" value="ECO:0007669"/>
    <property type="project" value="UniProtKB-KW"/>
</dbReference>
<accession>A0ABS7A3J6</accession>
<protein>
    <submittedName>
        <fullName evidence="2">Glycosyltransferase</fullName>
        <ecNumber evidence="2">2.4.-.-</ecNumber>
    </submittedName>
</protein>
<reference evidence="2 3" key="1">
    <citation type="submission" date="2021-07" db="EMBL/GenBank/DDBJ databases">
        <authorList>
            <person name="So Y."/>
        </authorList>
    </citation>
    <scope>NUCLEOTIDE SEQUENCE [LARGE SCALE GENOMIC DNA]</scope>
    <source>
        <strain evidence="2 3">HJA6</strain>
    </source>
</reference>
<keyword evidence="3" id="KW-1185">Reference proteome</keyword>
<name>A0ABS7A3J6_9PROT</name>
<proteinExistence type="predicted"/>